<reference evidence="3 4" key="1">
    <citation type="journal article" date="2007" name="Genome Res.">
        <title>Genome characteristics of facultatively symbiotic Frankia sp. strains reflect host range and host plant biogeography.</title>
        <authorList>
            <person name="Normand P."/>
            <person name="Lapierre P."/>
            <person name="Tisa L.S."/>
            <person name="Gogarten J.P."/>
            <person name="Alloisio N."/>
            <person name="Bagnarol E."/>
            <person name="Bassi C.A."/>
            <person name="Berry A.M."/>
            <person name="Bickhart D.M."/>
            <person name="Choisne N."/>
            <person name="Couloux A."/>
            <person name="Cournoyer B."/>
            <person name="Cruveiller S."/>
            <person name="Daubin V."/>
            <person name="Demange N."/>
            <person name="Francino M.P."/>
            <person name="Goltsman E."/>
            <person name="Huang Y."/>
            <person name="Kopp O.R."/>
            <person name="Labarre L."/>
            <person name="Lapidus A."/>
            <person name="Lavire C."/>
            <person name="Marechal J."/>
            <person name="Martinez M."/>
            <person name="Mastronunzio J.E."/>
            <person name="Mullin B.C."/>
            <person name="Niemann J."/>
            <person name="Pujic P."/>
            <person name="Rawnsley T."/>
            <person name="Rouy Z."/>
            <person name="Schenowitz C."/>
            <person name="Sellstedt A."/>
            <person name="Tavares F."/>
            <person name="Tomkins J.P."/>
            <person name="Vallenet D."/>
            <person name="Valverde C."/>
            <person name="Wall L.G."/>
            <person name="Wang Y."/>
            <person name="Medigue C."/>
            <person name="Benson D.R."/>
        </authorList>
    </citation>
    <scope>NUCLEOTIDE SEQUENCE [LARGE SCALE GENOMIC DNA]</scope>
    <source>
        <strain evidence="4">DSM 45818 / CECT 9043 / CcI3</strain>
    </source>
</reference>
<dbReference type="EMBL" id="CP000249">
    <property type="protein sequence ID" value="ABD13757.1"/>
    <property type="molecule type" value="Genomic_DNA"/>
</dbReference>
<name>Q2J4N5_FRACC</name>
<feature type="domain" description="CobQ/CobB/MinD/ParA nucleotide binding" evidence="2">
    <location>
        <begin position="509"/>
        <end position="752"/>
    </location>
</feature>
<proteinExistence type="predicted"/>
<evidence type="ECO:0000313" key="3">
    <source>
        <dbReference type="EMBL" id="ABD13757.1"/>
    </source>
</evidence>
<keyword evidence="4" id="KW-1185">Reference proteome</keyword>
<dbReference type="InterPro" id="IPR027417">
    <property type="entry name" value="P-loop_NTPase"/>
</dbReference>
<dbReference type="STRING" id="106370.Francci3_4411"/>
<feature type="compositionally biased region" description="Basic and acidic residues" evidence="1">
    <location>
        <begin position="55"/>
        <end position="73"/>
    </location>
</feature>
<protein>
    <submittedName>
        <fullName evidence="3">ATPases involved in chromosome partitioning-like</fullName>
    </submittedName>
</protein>
<dbReference type="GO" id="GO:0051782">
    <property type="term" value="P:negative regulation of cell division"/>
    <property type="evidence" value="ECO:0007669"/>
    <property type="project" value="TreeGrafter"/>
</dbReference>
<dbReference type="GO" id="GO:0005829">
    <property type="term" value="C:cytosol"/>
    <property type="evidence" value="ECO:0007669"/>
    <property type="project" value="TreeGrafter"/>
</dbReference>
<feature type="compositionally biased region" description="Basic and acidic residues" evidence="1">
    <location>
        <begin position="1"/>
        <end position="31"/>
    </location>
</feature>
<dbReference type="RefSeq" id="WP_011438765.1">
    <property type="nucleotide sequence ID" value="NC_007777.1"/>
</dbReference>
<dbReference type="AlphaFoldDB" id="Q2J4N5"/>
<dbReference type="SUPFAM" id="SSF52540">
    <property type="entry name" value="P-loop containing nucleoside triphosphate hydrolases"/>
    <property type="match status" value="1"/>
</dbReference>
<dbReference type="HOGENOM" id="CLU_017494_0_0_11"/>
<sequence>MNDDPREIGAIRVGDAGDRDPANPGPRERGGRVGSPPPTTEQPSRSASRLPAVTDTDRSSPDRSSPDRADPDHWQTGPAQPRSAGAAGWTVDGPYRPEPAASVFRPSTAAPAASPAVSDTWPSMRRVDPMSATGSEAAGSYPAGPAGWTDRGTPGSAAMNRRGTESANGNGRMLPIETRTFDPLLDQFPPNPGGAFGQAYPPPPPGETRAWRGDPLNPPPLNPPPSDPYAQSPPPGPPLNPPPSDPYAQSPPPAPPLNPPPSDPYAQSPPPAPRDERHDPWRSTPPVAAANSSALEETAAMRRADFDSAAPRPYGEMDGRYETYRPSTEYPAPPPPDRSRTGSKAAGGPYTGPARTPTEAGRIPSWLRDPEPAGSPGGPAGTGRHRDPNRGDQAHDGRAHDGRAHDGRAHDESFRTEHDPSAAAGRRRAGGPVGPGSRETGSRETGNGRAGLATSALLPAPPETASRGWRRLVYQVSAGAVNPGPSPDEVRDRRLLARIRNPLHDCHRIAVMSLKGGVGKTTTTVAVGSTLASLRDDRVVAIDANPDRGTLGSRVPRTSAHTVRELLEDAPRLHRYVDVRRYLSQADSRLEVLASANDPELSDTFGDADYRAADDLLQRHYSILLTDCGTGILHSAMHGVLELADTLVIVSSASADGGSSASATLDWLDAHGYSDHVREAVAVISMFPVQGERVDVDTLERHFEARTRRVVRVPFDPHLADGGRIVLSNLKRETRAAYREIAGAVAERFGEERRGYPGG</sequence>
<accession>Q2J4N5</accession>
<dbReference type="GO" id="GO:0016887">
    <property type="term" value="F:ATP hydrolysis activity"/>
    <property type="evidence" value="ECO:0007669"/>
    <property type="project" value="TreeGrafter"/>
</dbReference>
<dbReference type="InterPro" id="IPR002586">
    <property type="entry name" value="CobQ/CobB/MinD/ParA_Nub-bd_dom"/>
</dbReference>
<feature type="compositionally biased region" description="Low complexity" evidence="1">
    <location>
        <begin position="106"/>
        <end position="118"/>
    </location>
</feature>
<dbReference type="GO" id="GO:0005524">
    <property type="term" value="F:ATP binding"/>
    <property type="evidence" value="ECO:0007669"/>
    <property type="project" value="TreeGrafter"/>
</dbReference>
<gene>
    <name evidence="3" type="ordered locus">Francci3_4411</name>
</gene>
<dbReference type="PANTHER" id="PTHR43384">
    <property type="entry name" value="SEPTUM SITE-DETERMINING PROTEIN MIND HOMOLOG, CHLOROPLASTIC-RELATED"/>
    <property type="match status" value="1"/>
</dbReference>
<dbReference type="Pfam" id="PF01656">
    <property type="entry name" value="CbiA"/>
    <property type="match status" value="1"/>
</dbReference>
<feature type="compositionally biased region" description="Pro residues" evidence="1">
    <location>
        <begin position="216"/>
        <end position="272"/>
    </location>
</feature>
<dbReference type="GO" id="GO:0009898">
    <property type="term" value="C:cytoplasmic side of plasma membrane"/>
    <property type="evidence" value="ECO:0007669"/>
    <property type="project" value="TreeGrafter"/>
</dbReference>
<dbReference type="eggNOG" id="COG0455">
    <property type="taxonomic scope" value="Bacteria"/>
</dbReference>
<evidence type="ECO:0000259" key="2">
    <source>
        <dbReference type="Pfam" id="PF01656"/>
    </source>
</evidence>
<feature type="compositionally biased region" description="Basic and acidic residues" evidence="1">
    <location>
        <begin position="384"/>
        <end position="420"/>
    </location>
</feature>
<organism evidence="3 4">
    <name type="scientific">Frankia casuarinae (strain DSM 45818 / CECT 9043 / HFP020203 / CcI3)</name>
    <dbReference type="NCBI Taxonomy" id="106370"/>
    <lineage>
        <taxon>Bacteria</taxon>
        <taxon>Bacillati</taxon>
        <taxon>Actinomycetota</taxon>
        <taxon>Actinomycetes</taxon>
        <taxon>Frankiales</taxon>
        <taxon>Frankiaceae</taxon>
        <taxon>Frankia</taxon>
    </lineage>
</organism>
<evidence type="ECO:0000313" key="4">
    <source>
        <dbReference type="Proteomes" id="UP000001937"/>
    </source>
</evidence>
<evidence type="ECO:0000256" key="1">
    <source>
        <dbReference type="SAM" id="MobiDB-lite"/>
    </source>
</evidence>
<dbReference type="Gene3D" id="3.40.50.300">
    <property type="entry name" value="P-loop containing nucleotide triphosphate hydrolases"/>
    <property type="match status" value="1"/>
</dbReference>
<feature type="region of interest" description="Disordered" evidence="1">
    <location>
        <begin position="1"/>
        <end position="463"/>
    </location>
</feature>
<dbReference type="PANTHER" id="PTHR43384:SF14">
    <property type="entry name" value="ESX-1 SECRETION-ASSOCIATED PROTEIN ESPI"/>
    <property type="match status" value="1"/>
</dbReference>
<dbReference type="KEGG" id="fra:Francci3_4411"/>
<dbReference type="InterPro" id="IPR050625">
    <property type="entry name" value="ParA/MinD_ATPase"/>
</dbReference>
<dbReference type="Proteomes" id="UP000001937">
    <property type="component" value="Chromosome"/>
</dbReference>